<name>A0A1T5AUU6_9SPHI</name>
<dbReference type="OrthoDB" id="9785707at2"/>
<dbReference type="NCBIfam" id="TIGR00732">
    <property type="entry name" value="dprA"/>
    <property type="match status" value="1"/>
</dbReference>
<dbReference type="SMART" id="SM00278">
    <property type="entry name" value="HhH1"/>
    <property type="match status" value="2"/>
</dbReference>
<dbReference type="Gene3D" id="3.40.50.450">
    <property type="match status" value="1"/>
</dbReference>
<evidence type="ECO:0000259" key="2">
    <source>
        <dbReference type="SMART" id="SM00278"/>
    </source>
</evidence>
<dbReference type="STRING" id="572036.SAMN05661099_1052"/>
<dbReference type="PANTHER" id="PTHR43022">
    <property type="entry name" value="PROTEIN SMF"/>
    <property type="match status" value="1"/>
</dbReference>
<proteinExistence type="inferred from homology"/>
<protein>
    <submittedName>
        <fullName evidence="3">DNA processing protein</fullName>
    </submittedName>
</protein>
<dbReference type="Pfam" id="PF02481">
    <property type="entry name" value="DNA_processg_A"/>
    <property type="match status" value="1"/>
</dbReference>
<keyword evidence="4" id="KW-1185">Reference proteome</keyword>
<feature type="domain" description="Helix-hairpin-helix DNA-binding motif class 1" evidence="2">
    <location>
        <begin position="39"/>
        <end position="58"/>
    </location>
</feature>
<gene>
    <name evidence="3" type="ORF">SAMN05661099_1052</name>
</gene>
<dbReference type="InterPro" id="IPR057666">
    <property type="entry name" value="DrpA_SLOG"/>
</dbReference>
<dbReference type="PANTHER" id="PTHR43022:SF1">
    <property type="entry name" value="PROTEIN SMF"/>
    <property type="match status" value="1"/>
</dbReference>
<dbReference type="GO" id="GO:0003677">
    <property type="term" value="F:DNA binding"/>
    <property type="evidence" value="ECO:0007669"/>
    <property type="project" value="InterPro"/>
</dbReference>
<dbReference type="InterPro" id="IPR003583">
    <property type="entry name" value="Hlx-hairpin-Hlx_DNA-bd_motif"/>
</dbReference>
<dbReference type="GO" id="GO:0006281">
    <property type="term" value="P:DNA repair"/>
    <property type="evidence" value="ECO:0007669"/>
    <property type="project" value="InterPro"/>
</dbReference>
<comment type="similarity">
    <text evidence="1">Belongs to the DprA/Smf family.</text>
</comment>
<feature type="domain" description="Helix-hairpin-helix DNA-binding motif class 1" evidence="2">
    <location>
        <begin position="7"/>
        <end position="26"/>
    </location>
</feature>
<dbReference type="Pfam" id="PF14520">
    <property type="entry name" value="HHH_5"/>
    <property type="match status" value="1"/>
</dbReference>
<dbReference type="SUPFAM" id="SSF47781">
    <property type="entry name" value="RuvA domain 2-like"/>
    <property type="match status" value="1"/>
</dbReference>
<accession>A0A1T5AUU6</accession>
<reference evidence="4" key="1">
    <citation type="submission" date="2017-02" db="EMBL/GenBank/DDBJ databases">
        <authorList>
            <person name="Varghese N."/>
            <person name="Submissions S."/>
        </authorList>
    </citation>
    <scope>NUCLEOTIDE SEQUENCE [LARGE SCALE GENOMIC DNA]</scope>
    <source>
        <strain evidence="4">DSM 22385</strain>
    </source>
</reference>
<organism evidence="3 4">
    <name type="scientific">Daejeonella lutea</name>
    <dbReference type="NCBI Taxonomy" id="572036"/>
    <lineage>
        <taxon>Bacteria</taxon>
        <taxon>Pseudomonadati</taxon>
        <taxon>Bacteroidota</taxon>
        <taxon>Sphingobacteriia</taxon>
        <taxon>Sphingobacteriales</taxon>
        <taxon>Sphingobacteriaceae</taxon>
        <taxon>Daejeonella</taxon>
    </lineage>
</organism>
<dbReference type="AlphaFoldDB" id="A0A1T5AUU6"/>
<dbReference type="Proteomes" id="UP000189981">
    <property type="component" value="Unassembled WGS sequence"/>
</dbReference>
<dbReference type="InterPro" id="IPR010994">
    <property type="entry name" value="RuvA_2-like"/>
</dbReference>
<dbReference type="GO" id="GO:0009294">
    <property type="term" value="P:DNA-mediated transformation"/>
    <property type="evidence" value="ECO:0007669"/>
    <property type="project" value="InterPro"/>
</dbReference>
<evidence type="ECO:0000313" key="3">
    <source>
        <dbReference type="EMBL" id="SKB38821.1"/>
    </source>
</evidence>
<dbReference type="EMBL" id="FUYR01000001">
    <property type="protein sequence ID" value="SKB38821.1"/>
    <property type="molecule type" value="Genomic_DNA"/>
</dbReference>
<dbReference type="InterPro" id="IPR003488">
    <property type="entry name" value="DprA"/>
</dbReference>
<evidence type="ECO:0000313" key="4">
    <source>
        <dbReference type="Proteomes" id="UP000189981"/>
    </source>
</evidence>
<evidence type="ECO:0000256" key="1">
    <source>
        <dbReference type="ARBA" id="ARBA00006525"/>
    </source>
</evidence>
<dbReference type="SUPFAM" id="SSF102405">
    <property type="entry name" value="MCP/YpsA-like"/>
    <property type="match status" value="1"/>
</dbReference>
<sequence>MSLMHQIALSCLPGIGPVLARNLISYCGSPEEVFKINETRLRKIPGIGPKTVEVIRNHSVFDRAEKEVSFIEKYKINALFITDDKYPKRLKNCSDAPVMLYFKGNTNLDSEKVISIVGTRKSTEYGKDICRELLAGLKIHEPLIISGLAYGIDFLSHKEALKNSLATVGIMAHGLDRIYPAQHRSLAEKMIADGGLLTEFISGTVPDRENFPKRNRIIAGLADVTIVVEANIKGGALITAELANSYNRDVFAYPGRINDEYSSGCNHLIKTNRANLITKLADLEYILGWMKSSVKPPANQQLILPMDLSDDENLIANVLMNKGDVMVDDLALMTGFPQSKLAVHILGMEMKGIIVGMPGKVYKLA</sequence>